<dbReference type="GO" id="GO:0004315">
    <property type="term" value="F:3-oxoacyl-[acyl-carrier-protein] synthase activity"/>
    <property type="evidence" value="ECO:0007669"/>
    <property type="project" value="InterPro"/>
</dbReference>
<sequence>MGARIRSIVYYLPTKTLGNDELERELPGFDRDKVERRLGIRNRHIAAEGETSLDMGEKACQKLFDEEGFDRGKIDFLLLCTQSPDYFLPTSACILQDRLGLRTDIGALDYNLGCSGYVYGLAMAKSFVETGIAQNVLLVTSETYSKHLYQGDRGNRTLFGDAAAATIIEKAPSDHFHEFVLGTDGSGAQNLIVDNGGFRNPTDPQAKPFEYSPGNWRTKNHLYMNGPKLFTFAINTVPVAVREVLRKNQMTIEDVDYVICHQANKHMLNYICREIGADESKFHIDVADVGNTVSATIPIALKDAMDQGVVQRGDRVLLVGFGVGYSWGAVVVEL</sequence>
<organism evidence="5 6">
    <name type="scientific">Limihaloglobus sulfuriphilus</name>
    <dbReference type="NCBI Taxonomy" id="1851148"/>
    <lineage>
        <taxon>Bacteria</taxon>
        <taxon>Pseudomonadati</taxon>
        <taxon>Planctomycetota</taxon>
        <taxon>Phycisphaerae</taxon>
        <taxon>Sedimentisphaerales</taxon>
        <taxon>Sedimentisphaeraceae</taxon>
        <taxon>Limihaloglobus</taxon>
    </lineage>
</organism>
<proteinExistence type="predicted"/>
<dbReference type="GO" id="GO:0006633">
    <property type="term" value="P:fatty acid biosynthetic process"/>
    <property type="evidence" value="ECO:0007669"/>
    <property type="project" value="InterPro"/>
</dbReference>
<keyword evidence="6" id="KW-1185">Reference proteome</keyword>
<evidence type="ECO:0000259" key="3">
    <source>
        <dbReference type="Pfam" id="PF08541"/>
    </source>
</evidence>
<dbReference type="RefSeq" id="WP_146684633.1">
    <property type="nucleotide sequence ID" value="NZ_CP019646.1"/>
</dbReference>
<dbReference type="PANTHER" id="PTHR34069">
    <property type="entry name" value="3-OXOACYL-[ACYL-CARRIER-PROTEIN] SYNTHASE 3"/>
    <property type="match status" value="1"/>
</dbReference>
<accession>A0A1Q2MIF3</accession>
<dbReference type="CDD" id="cd00830">
    <property type="entry name" value="KAS_III"/>
    <property type="match status" value="1"/>
</dbReference>
<dbReference type="Gene3D" id="3.40.47.10">
    <property type="match status" value="1"/>
</dbReference>
<dbReference type="KEGG" id="pbas:SMSP2_02829"/>
<protein>
    <submittedName>
        <fullName evidence="5">3-oxoacyl-[acyl-carrier-protein] synthase 3</fullName>
        <ecNumber evidence="5">2.3.1.180</ecNumber>
    </submittedName>
</protein>
<dbReference type="InterPro" id="IPR013747">
    <property type="entry name" value="ACP_syn_III_C"/>
</dbReference>
<keyword evidence="1 5" id="KW-0808">Transferase</keyword>
<dbReference type="GO" id="GO:0044550">
    <property type="term" value="P:secondary metabolite biosynthetic process"/>
    <property type="evidence" value="ECO:0007669"/>
    <property type="project" value="TreeGrafter"/>
</dbReference>
<feature type="domain" description="Beta-ketoacyl-[acyl-carrier-protein] synthase III N-terminal" evidence="4">
    <location>
        <begin position="108"/>
        <end position="185"/>
    </location>
</feature>
<dbReference type="Proteomes" id="UP000188181">
    <property type="component" value="Chromosome"/>
</dbReference>
<dbReference type="InterPro" id="IPR016039">
    <property type="entry name" value="Thiolase-like"/>
</dbReference>
<keyword evidence="2 5" id="KW-0012">Acyltransferase</keyword>
<dbReference type="EC" id="2.3.1.180" evidence="5"/>
<dbReference type="EMBL" id="CP019646">
    <property type="protein sequence ID" value="AQQ72444.1"/>
    <property type="molecule type" value="Genomic_DNA"/>
</dbReference>
<dbReference type="Pfam" id="PF08541">
    <property type="entry name" value="ACP_syn_III_C"/>
    <property type="match status" value="1"/>
</dbReference>
<dbReference type="NCBIfam" id="NF006829">
    <property type="entry name" value="PRK09352.1"/>
    <property type="match status" value="1"/>
</dbReference>
<dbReference type="SUPFAM" id="SSF53901">
    <property type="entry name" value="Thiolase-like"/>
    <property type="match status" value="1"/>
</dbReference>
<evidence type="ECO:0000313" key="6">
    <source>
        <dbReference type="Proteomes" id="UP000188181"/>
    </source>
</evidence>
<evidence type="ECO:0000259" key="4">
    <source>
        <dbReference type="Pfam" id="PF08545"/>
    </source>
</evidence>
<gene>
    <name evidence="5" type="primary">fabH_2</name>
    <name evidence="5" type="ORF">SMSP2_02829</name>
</gene>
<dbReference type="PANTHER" id="PTHR34069:SF2">
    <property type="entry name" value="BETA-KETOACYL-[ACYL-CARRIER-PROTEIN] SYNTHASE III"/>
    <property type="match status" value="1"/>
</dbReference>
<dbReference type="STRING" id="1851148.SMSP2_02829"/>
<feature type="domain" description="Beta-ketoacyl-[acyl-carrier-protein] synthase III C-terminal" evidence="3">
    <location>
        <begin position="245"/>
        <end position="333"/>
    </location>
</feature>
<reference evidence="6" key="1">
    <citation type="submission" date="2017-02" db="EMBL/GenBank/DDBJ databases">
        <title>Comparative genomics and description of representatives of a novel lineage of planctomycetes thriving in anoxic sediments.</title>
        <authorList>
            <person name="Spring S."/>
            <person name="Bunk B."/>
            <person name="Sproer C."/>
        </authorList>
    </citation>
    <scope>NUCLEOTIDE SEQUENCE [LARGE SCALE GENOMIC DNA]</scope>
    <source>
        <strain evidence="6">SM-Chi-D1</strain>
    </source>
</reference>
<dbReference type="AlphaFoldDB" id="A0A1Q2MIF3"/>
<evidence type="ECO:0000256" key="2">
    <source>
        <dbReference type="ARBA" id="ARBA00023315"/>
    </source>
</evidence>
<dbReference type="GO" id="GO:0033818">
    <property type="term" value="F:beta-ketoacyl-acyl-carrier-protein synthase III activity"/>
    <property type="evidence" value="ECO:0007669"/>
    <property type="project" value="UniProtKB-EC"/>
</dbReference>
<evidence type="ECO:0000256" key="1">
    <source>
        <dbReference type="ARBA" id="ARBA00022679"/>
    </source>
</evidence>
<dbReference type="OrthoDB" id="9815506at2"/>
<dbReference type="InterPro" id="IPR013751">
    <property type="entry name" value="ACP_syn_III_N"/>
</dbReference>
<dbReference type="Pfam" id="PF08545">
    <property type="entry name" value="ACP_syn_III"/>
    <property type="match status" value="1"/>
</dbReference>
<name>A0A1Q2MIF3_9BACT</name>
<evidence type="ECO:0000313" key="5">
    <source>
        <dbReference type="EMBL" id="AQQ72444.1"/>
    </source>
</evidence>